<evidence type="ECO:0000313" key="9">
    <source>
        <dbReference type="Proteomes" id="UP000076722"/>
    </source>
</evidence>
<name>A0A164TIZ1_9AGAM</name>
<comment type="similarity">
    <text evidence="2">Belongs to the Mediator complex subunit 22 family.</text>
</comment>
<dbReference type="OrthoDB" id="203279at2759"/>
<dbReference type="PANTHER" id="PTHR40630">
    <property type="entry name" value="POSSIBLE DNA-BINDING PROTEIN"/>
    <property type="match status" value="1"/>
</dbReference>
<evidence type="ECO:0000313" key="8">
    <source>
        <dbReference type="EMBL" id="KZS92403.1"/>
    </source>
</evidence>
<evidence type="ECO:0000256" key="3">
    <source>
        <dbReference type="ARBA" id="ARBA00023015"/>
    </source>
</evidence>
<dbReference type="GO" id="GO:0006357">
    <property type="term" value="P:regulation of transcription by RNA polymerase II"/>
    <property type="evidence" value="ECO:0007669"/>
    <property type="project" value="InterPro"/>
</dbReference>
<gene>
    <name evidence="8" type="ORF">SISNIDRAFT_412422</name>
</gene>
<keyword evidence="3" id="KW-0805">Transcription regulation</keyword>
<keyword evidence="5" id="KW-0539">Nucleus</keyword>
<feature type="coiled-coil region" evidence="6">
    <location>
        <begin position="122"/>
        <end position="149"/>
    </location>
</feature>
<evidence type="ECO:0000256" key="4">
    <source>
        <dbReference type="ARBA" id="ARBA00023163"/>
    </source>
</evidence>
<dbReference type="InterPro" id="IPR009332">
    <property type="entry name" value="Med22"/>
</dbReference>
<dbReference type="PANTHER" id="PTHR40630:SF1">
    <property type="entry name" value="DNA-BINDING PROTEIN"/>
    <property type="match status" value="1"/>
</dbReference>
<dbReference type="Pfam" id="PF06179">
    <property type="entry name" value="Med22"/>
    <property type="match status" value="1"/>
</dbReference>
<organism evidence="8 9">
    <name type="scientific">Sistotremastrum niveocremeum HHB9708</name>
    <dbReference type="NCBI Taxonomy" id="1314777"/>
    <lineage>
        <taxon>Eukaryota</taxon>
        <taxon>Fungi</taxon>
        <taxon>Dikarya</taxon>
        <taxon>Basidiomycota</taxon>
        <taxon>Agaricomycotina</taxon>
        <taxon>Agaricomycetes</taxon>
        <taxon>Sistotremastrales</taxon>
        <taxon>Sistotremastraceae</taxon>
        <taxon>Sertulicium</taxon>
        <taxon>Sertulicium niveocremeum</taxon>
    </lineage>
</organism>
<dbReference type="GO" id="GO:0016592">
    <property type="term" value="C:mediator complex"/>
    <property type="evidence" value="ECO:0007669"/>
    <property type="project" value="InterPro"/>
</dbReference>
<comment type="subcellular location">
    <subcellularLocation>
        <location evidence="1">Nucleus</location>
    </subcellularLocation>
</comment>
<evidence type="ECO:0000256" key="5">
    <source>
        <dbReference type="ARBA" id="ARBA00023242"/>
    </source>
</evidence>
<keyword evidence="4" id="KW-0804">Transcription</keyword>
<dbReference type="AlphaFoldDB" id="A0A164TIZ1"/>
<evidence type="ECO:0000256" key="7">
    <source>
        <dbReference type="SAM" id="MobiDB-lite"/>
    </source>
</evidence>
<dbReference type="Proteomes" id="UP000076722">
    <property type="component" value="Unassembled WGS sequence"/>
</dbReference>
<keyword evidence="9" id="KW-1185">Reference proteome</keyword>
<keyword evidence="6" id="KW-0175">Coiled coil</keyword>
<evidence type="ECO:0008006" key="10">
    <source>
        <dbReference type="Google" id="ProtNLM"/>
    </source>
</evidence>
<feature type="compositionally biased region" description="Basic and acidic residues" evidence="7">
    <location>
        <begin position="155"/>
        <end position="170"/>
    </location>
</feature>
<accession>A0A164TIZ1</accession>
<sequence>MADLSAQTDVSRPSALPTAHIGSRSSLVASRNLSELDSGAYLDLIEEDWNKRVDTEMDVLVEGMVDLVGIASIGNKDKFKIAQESFQAQTRAESMVRAAHSLLSITHSLKLLFLLSDDAQIIQKRDKELKATREESRQYKQKVVELLNELLSEQSARRIEEREAHPRADENTEMQES</sequence>
<evidence type="ECO:0000256" key="2">
    <source>
        <dbReference type="ARBA" id="ARBA00005942"/>
    </source>
</evidence>
<dbReference type="STRING" id="1314777.A0A164TIZ1"/>
<dbReference type="EMBL" id="KV419410">
    <property type="protein sequence ID" value="KZS92403.1"/>
    <property type="molecule type" value="Genomic_DNA"/>
</dbReference>
<proteinExistence type="inferred from homology"/>
<evidence type="ECO:0000256" key="6">
    <source>
        <dbReference type="SAM" id="Coils"/>
    </source>
</evidence>
<feature type="region of interest" description="Disordered" evidence="7">
    <location>
        <begin position="155"/>
        <end position="177"/>
    </location>
</feature>
<evidence type="ECO:0000256" key="1">
    <source>
        <dbReference type="ARBA" id="ARBA00004123"/>
    </source>
</evidence>
<protein>
    <recommendedName>
        <fullName evidence="10">Mediator of RNA polymerase II transcription subunit 22</fullName>
    </recommendedName>
</protein>
<dbReference type="InterPro" id="IPR021487">
    <property type="entry name" value="DUF3140"/>
</dbReference>
<dbReference type="GO" id="GO:0003712">
    <property type="term" value="F:transcription coregulator activity"/>
    <property type="evidence" value="ECO:0007669"/>
    <property type="project" value="InterPro"/>
</dbReference>
<reference evidence="8 9" key="1">
    <citation type="journal article" date="2016" name="Mol. Biol. Evol.">
        <title>Comparative Genomics of Early-Diverging Mushroom-Forming Fungi Provides Insights into the Origins of Lignocellulose Decay Capabilities.</title>
        <authorList>
            <person name="Nagy L.G."/>
            <person name="Riley R."/>
            <person name="Tritt A."/>
            <person name="Adam C."/>
            <person name="Daum C."/>
            <person name="Floudas D."/>
            <person name="Sun H."/>
            <person name="Yadav J.S."/>
            <person name="Pangilinan J."/>
            <person name="Larsson K.H."/>
            <person name="Matsuura K."/>
            <person name="Barry K."/>
            <person name="Labutti K."/>
            <person name="Kuo R."/>
            <person name="Ohm R.A."/>
            <person name="Bhattacharya S.S."/>
            <person name="Shirouzu T."/>
            <person name="Yoshinaga Y."/>
            <person name="Martin F.M."/>
            <person name="Grigoriev I.V."/>
            <person name="Hibbett D.S."/>
        </authorList>
    </citation>
    <scope>NUCLEOTIDE SEQUENCE [LARGE SCALE GENOMIC DNA]</scope>
    <source>
        <strain evidence="8 9">HHB9708</strain>
    </source>
</reference>